<dbReference type="Gene3D" id="1.10.287.70">
    <property type="match status" value="1"/>
</dbReference>
<evidence type="ECO:0000313" key="27">
    <source>
        <dbReference type="EMBL" id="SBT62807.1"/>
    </source>
</evidence>
<evidence type="ECO:0000313" key="25">
    <source>
        <dbReference type="EMBL" id="SBT62775.1"/>
    </source>
</evidence>
<evidence type="ECO:0000313" key="24">
    <source>
        <dbReference type="EMBL" id="SBT62760.1"/>
    </source>
</evidence>
<dbReference type="EMBL" id="LT594372">
    <property type="protein sequence ID" value="SBT62807.1"/>
    <property type="molecule type" value="Genomic_DNA"/>
</dbReference>
<comment type="catalytic activity">
    <reaction evidence="8">
        <text>4 Fe(II)-[cytochrome c] + O2 + 8 H(+)(in) = 4 Fe(III)-[cytochrome c] + 2 H2O + 4 H(+)(out)</text>
        <dbReference type="Rhea" id="RHEA:11436"/>
        <dbReference type="Rhea" id="RHEA-COMP:10350"/>
        <dbReference type="Rhea" id="RHEA-COMP:14399"/>
        <dbReference type="ChEBI" id="CHEBI:15377"/>
        <dbReference type="ChEBI" id="CHEBI:15378"/>
        <dbReference type="ChEBI" id="CHEBI:15379"/>
        <dbReference type="ChEBI" id="CHEBI:29033"/>
        <dbReference type="ChEBI" id="CHEBI:29034"/>
        <dbReference type="EC" id="7.1.1.9"/>
    </reaction>
    <physiologicalReaction direction="left-to-right" evidence="8">
        <dbReference type="Rhea" id="RHEA:11437"/>
    </physiologicalReaction>
</comment>
<protein>
    <recommendedName>
        <fullName evidence="3 9">Cytochrome c oxidase subunit 3</fullName>
    </recommendedName>
</protein>
<evidence type="ECO:0000313" key="22">
    <source>
        <dbReference type="EMBL" id="SBT62729.1"/>
    </source>
</evidence>
<dbReference type="EMBL" id="LT594356">
    <property type="protein sequence ID" value="SBT62554.1"/>
    <property type="molecule type" value="Genomic_DNA"/>
</dbReference>
<dbReference type="GO" id="GO:0005743">
    <property type="term" value="C:mitochondrial inner membrane"/>
    <property type="evidence" value="ECO:0007669"/>
    <property type="project" value="UniProtKB-SubCell"/>
</dbReference>
<evidence type="ECO:0000313" key="16">
    <source>
        <dbReference type="EMBL" id="SBT62586.1"/>
    </source>
</evidence>
<dbReference type="CDD" id="cd01665">
    <property type="entry name" value="Cyt_c_Oxidase_III"/>
    <property type="match status" value="1"/>
</dbReference>
<dbReference type="EMBL" id="LT594366">
    <property type="protein sequence ID" value="SBT62713.1"/>
    <property type="molecule type" value="Genomic_DNA"/>
</dbReference>
<feature type="transmembrane region" description="Helical" evidence="10">
    <location>
        <begin position="91"/>
        <end position="111"/>
    </location>
</feature>
<evidence type="ECO:0000313" key="21">
    <source>
        <dbReference type="EMBL" id="SBT62713.1"/>
    </source>
</evidence>
<dbReference type="EMBL" id="LT594358">
    <property type="protein sequence ID" value="SBT62586.1"/>
    <property type="molecule type" value="Genomic_DNA"/>
</dbReference>
<evidence type="ECO:0000256" key="5">
    <source>
        <dbReference type="ARBA" id="ARBA00022967"/>
    </source>
</evidence>
<evidence type="ECO:0000313" key="30">
    <source>
        <dbReference type="EMBL" id="SBT62870.1"/>
    </source>
</evidence>
<evidence type="ECO:0000313" key="18">
    <source>
        <dbReference type="EMBL" id="SBT62650.1"/>
    </source>
</evidence>
<evidence type="ECO:0000256" key="7">
    <source>
        <dbReference type="ARBA" id="ARBA00023136"/>
    </source>
</evidence>
<feature type="domain" description="Heme-copper oxidase subunit III family profile" evidence="11">
    <location>
        <begin position="10"/>
        <end position="269"/>
    </location>
</feature>
<dbReference type="EMBL" id="LT594376">
    <property type="protein sequence ID" value="SBT62870.1"/>
    <property type="molecule type" value="Genomic_DNA"/>
</dbReference>
<evidence type="ECO:0000313" key="13">
    <source>
        <dbReference type="EMBL" id="SBT62539.1"/>
    </source>
</evidence>
<dbReference type="GO" id="GO:0045277">
    <property type="term" value="C:respiratory chain complex IV"/>
    <property type="evidence" value="ECO:0007669"/>
    <property type="project" value="UniProtKB-ARBA"/>
</dbReference>
<evidence type="ECO:0000313" key="29">
    <source>
        <dbReference type="EMBL" id="SBT62854.1"/>
    </source>
</evidence>
<keyword evidence="9 15" id="KW-0496">Mitochondrion</keyword>
<feature type="transmembrane region" description="Helical" evidence="10">
    <location>
        <begin position="167"/>
        <end position="187"/>
    </location>
</feature>
<evidence type="ECO:0000313" key="31">
    <source>
        <dbReference type="EMBL" id="SBT62902.1"/>
    </source>
</evidence>
<dbReference type="PANTHER" id="PTHR11403">
    <property type="entry name" value="CYTOCHROME C OXIDASE SUBUNIT III"/>
    <property type="match status" value="1"/>
</dbReference>
<evidence type="ECO:0000259" key="11">
    <source>
        <dbReference type="PROSITE" id="PS50253"/>
    </source>
</evidence>
<evidence type="ECO:0000313" key="19">
    <source>
        <dbReference type="EMBL" id="SBT62665.1"/>
    </source>
</evidence>
<dbReference type="AlphaFoldDB" id="A0A1G4DFJ6"/>
<dbReference type="EMBL" id="LT594363">
    <property type="protein sequence ID" value="SBT62665.1"/>
    <property type="molecule type" value="Genomic_DNA"/>
</dbReference>
<reference evidence="15" key="1">
    <citation type="journal article" date="2016" name="PLoS Genet.">
        <title>Multiple origins of the pathogenic yeast Candida orthopsilosis by separate hybridizations between two parental species.</title>
        <authorList>
            <person name="Schroder M.S."/>
            <person name="Martinez K."/>
            <person name="Prandini T."/>
            <person name="Hammel S."/>
            <person name="Higgins D.G."/>
            <person name="Bagagli E."/>
            <person name="Wolfe K.H."/>
            <person name="Butler G."/>
        </authorList>
    </citation>
    <scope>NUCLEOTIDE SEQUENCE</scope>
    <source>
        <strain evidence="12">Sample_151</strain>
        <strain evidence="13">Sample_1540</strain>
        <strain evidence="14">Sample_1799</strain>
        <strain evidence="15">Sample_1825</strain>
        <strain evidence="16">Sample_185</strain>
        <strain evidence="17">Sample_421</strain>
        <strain evidence="18">Sample_422</strain>
        <strain evidence="19">Sample_423</strain>
        <strain evidence="20">Sample_425</strain>
        <strain evidence="21">Sample_426</strain>
        <strain evidence="22">Sample_427</strain>
        <strain evidence="23">Sample_428</strain>
        <strain evidence="24">Sample_433</strain>
        <strain evidence="25">Sample_434</strain>
        <strain evidence="26">Sample_435</strain>
        <strain evidence="27">Sample_436</strain>
        <strain evidence="28">Sample_437</strain>
        <strain evidence="29">Sample_504</strain>
        <strain evidence="30">Sample_599</strain>
        <strain evidence="31">Sample_831</strain>
        <strain evidence="32">Sample_B-8274</strain>
        <strain evidence="33">Sample_B-8323</strain>
    </source>
</reference>
<dbReference type="InterPro" id="IPR000298">
    <property type="entry name" value="Cyt_c_oxidase-like_su3"/>
</dbReference>
<dbReference type="EMBL" id="LT594375">
    <property type="protein sequence ID" value="SBT62854.1"/>
    <property type="molecule type" value="Genomic_DNA"/>
</dbReference>
<dbReference type="PROSITE" id="PS50253">
    <property type="entry name" value="COX3"/>
    <property type="match status" value="1"/>
</dbReference>
<keyword evidence="7 10" id="KW-0472">Membrane</keyword>
<evidence type="ECO:0000313" key="20">
    <source>
        <dbReference type="EMBL" id="SBT62697.1"/>
    </source>
</evidence>
<dbReference type="SUPFAM" id="SSF81452">
    <property type="entry name" value="Cytochrome c oxidase subunit III-like"/>
    <property type="match status" value="1"/>
</dbReference>
<comment type="subcellular location">
    <subcellularLocation>
        <location evidence="1">Mitochondrion inner membrane</location>
        <topology evidence="1">Multi-pass membrane protein</topology>
    </subcellularLocation>
</comment>
<dbReference type="Gene3D" id="1.20.120.80">
    <property type="entry name" value="Cytochrome c oxidase, subunit III, four-helix bundle"/>
    <property type="match status" value="1"/>
</dbReference>
<dbReference type="Pfam" id="PF00510">
    <property type="entry name" value="COX3"/>
    <property type="match status" value="1"/>
</dbReference>
<dbReference type="EMBL" id="LT594373">
    <property type="protein sequence ID" value="SBT62823.1"/>
    <property type="molecule type" value="Genomic_DNA"/>
</dbReference>
<evidence type="ECO:0000313" key="32">
    <source>
        <dbReference type="EMBL" id="SBT62918.1"/>
    </source>
</evidence>
<evidence type="ECO:0000313" key="33">
    <source>
        <dbReference type="EMBL" id="SBT62934.1"/>
    </source>
</evidence>
<dbReference type="EMBL" id="LT594369">
    <property type="protein sequence ID" value="SBT62760.1"/>
    <property type="molecule type" value="Genomic_DNA"/>
</dbReference>
<dbReference type="EMBL" id="LT594380">
    <property type="protein sequence ID" value="SBT62934.1"/>
    <property type="molecule type" value="Genomic_DNA"/>
</dbReference>
<keyword evidence="5" id="KW-1278">Translocase</keyword>
<dbReference type="PANTHER" id="PTHR11403:SF7">
    <property type="entry name" value="CYTOCHROME C OXIDASE SUBUNIT 3"/>
    <property type="match status" value="1"/>
</dbReference>
<evidence type="ECO:0000313" key="17">
    <source>
        <dbReference type="EMBL" id="SBT62634.1"/>
    </source>
</evidence>
<dbReference type="GO" id="GO:0006123">
    <property type="term" value="P:mitochondrial electron transport, cytochrome c to oxygen"/>
    <property type="evidence" value="ECO:0007669"/>
    <property type="project" value="TreeGrafter"/>
</dbReference>
<sequence length="269" mass="30604">MTNNVRGYLQLHPFHLVGPSPWPMFTSFSLMDLALSIALNAHGYMANNFYMMLSMITVLYSMTLWFKDIIAESTYLGDHTIAVKRGTNQGFLLFVVSEMLIFASLFWAYLHSAVNPTMDLGMSWPPVGIDVISPAELPLLNTIILLASGVTITYAHHALINGNRTNTLYGFIYSTLLIALFVVFQFLEYRYAGFTITDGVYGSTFYSLTGLHGLHMIMLTIMLIICTWRVYNYDFTNTSHVGAETTMLYLHVLDVIWLFIYIIVYWWGS</sequence>
<dbReference type="EMBL" id="LT594357">
    <property type="protein sequence ID" value="SBT62570.1"/>
    <property type="molecule type" value="Genomic_DNA"/>
</dbReference>
<comment type="similarity">
    <text evidence="2 9">Belongs to the cytochrome c oxidase subunit 3 family.</text>
</comment>
<evidence type="ECO:0000256" key="1">
    <source>
        <dbReference type="ARBA" id="ARBA00004448"/>
    </source>
</evidence>
<dbReference type="InterPro" id="IPR024791">
    <property type="entry name" value="Cyt_c/ubiquinol_Oxase_su3"/>
</dbReference>
<evidence type="ECO:0000313" key="26">
    <source>
        <dbReference type="EMBL" id="SBT62791.1"/>
    </source>
</evidence>
<dbReference type="EMBL" id="LT594362">
    <property type="protein sequence ID" value="SBT62650.1"/>
    <property type="molecule type" value="Genomic_DNA"/>
</dbReference>
<evidence type="ECO:0000256" key="4">
    <source>
        <dbReference type="ARBA" id="ARBA00022692"/>
    </source>
</evidence>
<organism evidence="15">
    <name type="scientific">Candida orthopsilosis</name>
    <dbReference type="NCBI Taxonomy" id="273371"/>
    <lineage>
        <taxon>Eukaryota</taxon>
        <taxon>Fungi</taxon>
        <taxon>Dikarya</taxon>
        <taxon>Ascomycota</taxon>
        <taxon>Saccharomycotina</taxon>
        <taxon>Pichiomycetes</taxon>
        <taxon>Debaryomycetaceae</taxon>
        <taxon>Candida/Lodderomyces clade</taxon>
        <taxon>Candida</taxon>
    </lineage>
</organism>
<dbReference type="GO" id="GO:0004129">
    <property type="term" value="F:cytochrome-c oxidase activity"/>
    <property type="evidence" value="ECO:0007669"/>
    <property type="project" value="UniProtKB-EC"/>
</dbReference>
<reference evidence="15" key="2">
    <citation type="submission" date="2016-05" db="EMBL/GenBank/DDBJ databases">
        <authorList>
            <person name="Lavstsen T."/>
            <person name="Jespersen J.S."/>
        </authorList>
    </citation>
    <scope>NUCLEOTIDE SEQUENCE</scope>
    <source>
        <strain evidence="12">Sample_151</strain>
        <strain evidence="13">Sample_1540</strain>
        <strain evidence="14">Sample_1799</strain>
        <strain evidence="15">Sample_1825</strain>
        <strain evidence="16">Sample_185</strain>
        <strain evidence="17">Sample_421</strain>
        <strain evidence="18">Sample_422</strain>
        <strain evidence="19">Sample_423</strain>
        <strain evidence="20">Sample_425</strain>
        <strain evidence="21">Sample_426</strain>
        <strain evidence="22">Sample_427</strain>
        <strain evidence="23">Sample_428</strain>
        <strain evidence="24">Sample_433</strain>
        <strain evidence="25">Sample_434</strain>
        <strain evidence="26">Sample_435</strain>
        <strain evidence="27">Sample_436</strain>
        <strain evidence="28">Sample_437</strain>
        <strain evidence="29">Sample_504</strain>
        <strain evidence="30">Sample_599</strain>
        <strain evidence="31">Sample_831</strain>
        <strain evidence="32">Sample_B-8274</strain>
        <strain evidence="33">Sample_B-8323</strain>
    </source>
</reference>
<evidence type="ECO:0000256" key="9">
    <source>
        <dbReference type="RuleBase" id="RU003375"/>
    </source>
</evidence>
<dbReference type="EMBL" id="LT594354">
    <property type="protein sequence ID" value="SBT62523.1"/>
    <property type="molecule type" value="Genomic_DNA"/>
</dbReference>
<evidence type="ECO:0000313" key="12">
    <source>
        <dbReference type="EMBL" id="SBT62523.1"/>
    </source>
</evidence>
<evidence type="ECO:0000256" key="10">
    <source>
        <dbReference type="SAM" id="Phobius"/>
    </source>
</evidence>
<dbReference type="EMBL" id="LT594365">
    <property type="protein sequence ID" value="SBT62697.1"/>
    <property type="molecule type" value="Genomic_DNA"/>
</dbReference>
<dbReference type="FunFam" id="1.10.287.70:FF:000082">
    <property type="entry name" value="Cytochrome c oxidase subunit 3"/>
    <property type="match status" value="1"/>
</dbReference>
<evidence type="ECO:0000313" key="14">
    <source>
        <dbReference type="EMBL" id="SBT62554.1"/>
    </source>
</evidence>
<dbReference type="EMBL" id="LT594355">
    <property type="protein sequence ID" value="SBT62539.1"/>
    <property type="molecule type" value="Genomic_DNA"/>
</dbReference>
<comment type="function">
    <text evidence="9">Component of the cytochrome c oxidase, the last enzyme in the mitochondrial electron transport chain which drives oxidative phosphorylation. The respiratory chain contains 3 multisubunit complexes succinate dehydrogenase (complex II, CII), ubiquinol-cytochrome c oxidoreductase (cytochrome b-c1 complex, complex III, CIII) and cytochrome c oxidase (complex IV, CIV), that cooperate to transfer electrons derived from NADH and succinate to molecular oxygen, creating an electrochemical gradient over the inner membrane that drives transmembrane transport and the ATP synthase. Cytochrome c oxidase is the component of the respiratory chain that catalyzes the reduction of oxygen to water. Electrons originating from reduced cytochrome c in the intermembrane space (IMS) are transferred via the dinuclear copper A center (CU(A)) of subunit 2 and heme A of subunit 1 to the active site in subunit 1, a binuclear center (BNC) formed by heme A3 and copper B (CU(B)). The BNC reduces molecular oxygen to 2 water molecules using 4 electrons from cytochrome c in the IMS and 4 protons from the mitochondrial matrix.</text>
</comment>
<dbReference type="InterPro" id="IPR035973">
    <property type="entry name" value="Cyt_c_oxidase_su3-like_sf"/>
</dbReference>
<dbReference type="EMBL" id="LT594371">
    <property type="protein sequence ID" value="SBT62791.1"/>
    <property type="molecule type" value="Genomic_DNA"/>
</dbReference>
<gene>
    <name evidence="15" type="primary">cox3</name>
</gene>
<dbReference type="InterPro" id="IPR013833">
    <property type="entry name" value="Cyt_c_oxidase_su3_a-hlx"/>
</dbReference>
<dbReference type="EMBL" id="LT594368">
    <property type="protein sequence ID" value="SBT62744.1"/>
    <property type="molecule type" value="Genomic_DNA"/>
</dbReference>
<evidence type="ECO:0000313" key="15">
    <source>
        <dbReference type="EMBL" id="SBT62570.1"/>
    </source>
</evidence>
<dbReference type="InterPro" id="IPR033945">
    <property type="entry name" value="Cyt_c_oxase_su3_dom"/>
</dbReference>
<evidence type="ECO:0000256" key="8">
    <source>
        <dbReference type="ARBA" id="ARBA00049512"/>
    </source>
</evidence>
<evidence type="ECO:0000313" key="23">
    <source>
        <dbReference type="EMBL" id="SBT62744.1"/>
    </source>
</evidence>
<dbReference type="EMBL" id="LT594361">
    <property type="protein sequence ID" value="SBT62634.1"/>
    <property type="molecule type" value="Genomic_DNA"/>
</dbReference>
<feature type="transmembrane region" description="Helical" evidence="10">
    <location>
        <begin position="248"/>
        <end position="268"/>
    </location>
</feature>
<evidence type="ECO:0000256" key="2">
    <source>
        <dbReference type="ARBA" id="ARBA00010581"/>
    </source>
</evidence>
<evidence type="ECO:0000256" key="3">
    <source>
        <dbReference type="ARBA" id="ARBA00015944"/>
    </source>
</evidence>
<geneLocation type="mitochondrion" evidence="15"/>
<feature type="transmembrane region" description="Helical" evidence="10">
    <location>
        <begin position="207"/>
        <end position="228"/>
    </location>
</feature>
<keyword evidence="6 10" id="KW-1133">Transmembrane helix</keyword>
<feature type="transmembrane region" description="Helical" evidence="10">
    <location>
        <begin position="131"/>
        <end position="155"/>
    </location>
</feature>
<feature type="transmembrane region" description="Helical" evidence="10">
    <location>
        <begin position="49"/>
        <end position="70"/>
    </location>
</feature>
<keyword evidence="4 9" id="KW-0812">Transmembrane</keyword>
<evidence type="ECO:0000256" key="6">
    <source>
        <dbReference type="ARBA" id="ARBA00022989"/>
    </source>
</evidence>
<evidence type="ECO:0000313" key="28">
    <source>
        <dbReference type="EMBL" id="SBT62823.1"/>
    </source>
</evidence>
<accession>A0A1G4DFJ6</accession>
<dbReference type="EMBL" id="LT594370">
    <property type="protein sequence ID" value="SBT62775.1"/>
    <property type="molecule type" value="Genomic_DNA"/>
</dbReference>
<name>A0A1G4DFJ6_9ASCO</name>
<proteinExistence type="inferred from homology"/>
<dbReference type="EMBL" id="LT594367">
    <property type="protein sequence ID" value="SBT62729.1"/>
    <property type="molecule type" value="Genomic_DNA"/>
</dbReference>
<dbReference type="EMBL" id="LT594379">
    <property type="protein sequence ID" value="SBT62918.1"/>
    <property type="molecule type" value="Genomic_DNA"/>
</dbReference>
<dbReference type="EMBL" id="LT594378">
    <property type="protein sequence ID" value="SBT62902.1"/>
    <property type="molecule type" value="Genomic_DNA"/>
</dbReference>